<dbReference type="NCBIfam" id="TIGR02784">
    <property type="entry name" value="addA_alphas"/>
    <property type="match status" value="1"/>
</dbReference>
<feature type="domain" description="UvrD-like helicase ATP-binding" evidence="18">
    <location>
        <begin position="7"/>
        <end position="493"/>
    </location>
</feature>
<comment type="catalytic activity">
    <reaction evidence="14">
        <text>ATP + H2O = ADP + phosphate + H(+)</text>
        <dbReference type="Rhea" id="RHEA:13065"/>
        <dbReference type="ChEBI" id="CHEBI:15377"/>
        <dbReference type="ChEBI" id="CHEBI:15378"/>
        <dbReference type="ChEBI" id="CHEBI:30616"/>
        <dbReference type="ChEBI" id="CHEBI:43474"/>
        <dbReference type="ChEBI" id="CHEBI:456216"/>
        <dbReference type="EC" id="5.6.2.4"/>
    </reaction>
</comment>
<feature type="binding site" evidence="15">
    <location>
        <begin position="28"/>
        <end position="35"/>
    </location>
    <ligand>
        <name>ATP</name>
        <dbReference type="ChEBI" id="CHEBI:30616"/>
    </ligand>
</feature>
<evidence type="ECO:0000256" key="2">
    <source>
        <dbReference type="ARBA" id="ARBA00022741"/>
    </source>
</evidence>
<evidence type="ECO:0000256" key="1">
    <source>
        <dbReference type="ARBA" id="ARBA00022722"/>
    </source>
</evidence>
<keyword evidence="3" id="KW-0227">DNA damage</keyword>
<dbReference type="PANTHER" id="PTHR11070:SF2">
    <property type="entry name" value="ATP-DEPENDENT DNA HELICASE SRS2"/>
    <property type="match status" value="1"/>
</dbReference>
<evidence type="ECO:0000256" key="7">
    <source>
        <dbReference type="ARBA" id="ARBA00022840"/>
    </source>
</evidence>
<keyword evidence="6" id="KW-0269">Exonuclease</keyword>
<evidence type="ECO:0000256" key="6">
    <source>
        <dbReference type="ARBA" id="ARBA00022839"/>
    </source>
</evidence>
<accession>A0A081BE47</accession>
<evidence type="ECO:0000256" key="9">
    <source>
        <dbReference type="ARBA" id="ARBA00023204"/>
    </source>
</evidence>
<protein>
    <recommendedName>
        <fullName evidence="12">DNA 3'-5' helicase</fullName>
        <ecNumber evidence="12">5.6.2.4</ecNumber>
    </recommendedName>
    <alternativeName>
        <fullName evidence="13">DNA 3'-5' helicase II</fullName>
    </alternativeName>
</protein>
<dbReference type="PROSITE" id="PS51217">
    <property type="entry name" value="UVRD_HELICASE_CTER"/>
    <property type="match status" value="1"/>
</dbReference>
<proteinExistence type="predicted"/>
<keyword evidence="21" id="KW-1185">Reference proteome</keyword>
<evidence type="ECO:0000256" key="4">
    <source>
        <dbReference type="ARBA" id="ARBA00022801"/>
    </source>
</evidence>
<keyword evidence="8" id="KW-0238">DNA-binding</keyword>
<dbReference type="EC" id="5.6.2.4" evidence="12"/>
<keyword evidence="1" id="KW-0540">Nuclease</keyword>
<dbReference type="GO" id="GO:0004527">
    <property type="term" value="F:exonuclease activity"/>
    <property type="evidence" value="ECO:0007669"/>
    <property type="project" value="UniProtKB-KW"/>
</dbReference>
<evidence type="ECO:0000256" key="16">
    <source>
        <dbReference type="SAM" id="Coils"/>
    </source>
</evidence>
<keyword evidence="5 15" id="KW-0347">Helicase</keyword>
<dbReference type="GO" id="GO:0005829">
    <property type="term" value="C:cytosol"/>
    <property type="evidence" value="ECO:0007669"/>
    <property type="project" value="TreeGrafter"/>
</dbReference>
<evidence type="ECO:0000256" key="8">
    <source>
        <dbReference type="ARBA" id="ARBA00023125"/>
    </source>
</evidence>
<dbReference type="Pfam" id="PF13361">
    <property type="entry name" value="UvrD_C"/>
    <property type="match status" value="1"/>
</dbReference>
<dbReference type="EMBL" id="BBIO01000017">
    <property type="protein sequence ID" value="GAK46315.1"/>
    <property type="molecule type" value="Genomic_DNA"/>
</dbReference>
<reference evidence="20 21" key="1">
    <citation type="submission" date="2014-07" db="EMBL/GenBank/DDBJ databases">
        <title>Tepidicaulis marinum gen. nov., sp. nov., a novel marine bacterium denitrifying nitrate to nitrous oxide strictly under microaerobic conditions.</title>
        <authorList>
            <person name="Takeuchi M."/>
            <person name="Yamagishi T."/>
            <person name="Kamagata Y."/>
            <person name="Oshima K."/>
            <person name="Hattori M."/>
            <person name="Katayama T."/>
            <person name="Hanada S."/>
            <person name="Tamaki H."/>
            <person name="Marumo K."/>
            <person name="Maeda H."/>
            <person name="Nedachi M."/>
            <person name="Iwasaki W."/>
            <person name="Suwa Y."/>
            <person name="Sakata S."/>
        </authorList>
    </citation>
    <scope>NUCLEOTIDE SEQUENCE [LARGE SCALE GENOMIC DNA]</scope>
    <source>
        <strain evidence="20 21">MA2</strain>
    </source>
</reference>
<dbReference type="GO" id="GO:0005524">
    <property type="term" value="F:ATP binding"/>
    <property type="evidence" value="ECO:0007669"/>
    <property type="project" value="UniProtKB-UniRule"/>
</dbReference>
<dbReference type="InterPro" id="IPR014017">
    <property type="entry name" value="DNA_helicase_UvrD-like_C"/>
</dbReference>
<comment type="caution">
    <text evidence="20">The sequence shown here is derived from an EMBL/GenBank/DDBJ whole genome shotgun (WGS) entry which is preliminary data.</text>
</comment>
<dbReference type="SUPFAM" id="SSF52540">
    <property type="entry name" value="P-loop containing nucleoside triphosphate hydrolases"/>
    <property type="match status" value="1"/>
</dbReference>
<keyword evidence="10" id="KW-0413">Isomerase</keyword>
<keyword evidence="4 15" id="KW-0378">Hydrolase</keyword>
<dbReference type="PROSITE" id="PS51198">
    <property type="entry name" value="UVRD_HELICASE_ATP_BIND"/>
    <property type="match status" value="1"/>
</dbReference>
<name>A0A081BE47_9HYPH</name>
<dbReference type="Proteomes" id="UP000028702">
    <property type="component" value="Unassembled WGS sequence"/>
</dbReference>
<organism evidence="20 21">
    <name type="scientific">Tepidicaulis marinus</name>
    <dbReference type="NCBI Taxonomy" id="1333998"/>
    <lineage>
        <taxon>Bacteria</taxon>
        <taxon>Pseudomonadati</taxon>
        <taxon>Pseudomonadota</taxon>
        <taxon>Alphaproteobacteria</taxon>
        <taxon>Hyphomicrobiales</taxon>
        <taxon>Parvibaculaceae</taxon>
        <taxon>Tepidicaulis</taxon>
    </lineage>
</organism>
<dbReference type="STRING" id="1333998.M2A_2814"/>
<evidence type="ECO:0000259" key="19">
    <source>
        <dbReference type="PROSITE" id="PS51217"/>
    </source>
</evidence>
<dbReference type="GO" id="GO:0000725">
    <property type="term" value="P:recombinational repair"/>
    <property type="evidence" value="ECO:0007669"/>
    <property type="project" value="TreeGrafter"/>
</dbReference>
<gene>
    <name evidence="20" type="ORF">M2A_2814</name>
</gene>
<evidence type="ECO:0000256" key="17">
    <source>
        <dbReference type="SAM" id="MobiDB-lite"/>
    </source>
</evidence>
<dbReference type="InterPro" id="IPR011604">
    <property type="entry name" value="PDDEXK-like_dom_sf"/>
</dbReference>
<dbReference type="Gene3D" id="3.40.50.300">
    <property type="entry name" value="P-loop containing nucleotide triphosphate hydrolases"/>
    <property type="match status" value="4"/>
</dbReference>
<dbReference type="Gene3D" id="3.90.320.10">
    <property type="match status" value="1"/>
</dbReference>
<dbReference type="InterPro" id="IPR027417">
    <property type="entry name" value="P-loop_NTPase"/>
</dbReference>
<dbReference type="InterPro" id="IPR038726">
    <property type="entry name" value="PDDEXK_AddAB-type"/>
</dbReference>
<dbReference type="SUPFAM" id="SSF52980">
    <property type="entry name" value="Restriction endonuclease-like"/>
    <property type="match status" value="1"/>
</dbReference>
<evidence type="ECO:0000256" key="11">
    <source>
        <dbReference type="ARBA" id="ARBA00034617"/>
    </source>
</evidence>
<evidence type="ECO:0000256" key="3">
    <source>
        <dbReference type="ARBA" id="ARBA00022763"/>
    </source>
</evidence>
<dbReference type="AlphaFoldDB" id="A0A081BE47"/>
<evidence type="ECO:0000313" key="20">
    <source>
        <dbReference type="EMBL" id="GAK46315.1"/>
    </source>
</evidence>
<keyword evidence="2 15" id="KW-0547">Nucleotide-binding</keyword>
<dbReference type="InterPro" id="IPR011335">
    <property type="entry name" value="Restrct_endonuc-II-like"/>
</dbReference>
<dbReference type="GO" id="GO:0003677">
    <property type="term" value="F:DNA binding"/>
    <property type="evidence" value="ECO:0007669"/>
    <property type="project" value="UniProtKB-KW"/>
</dbReference>
<dbReference type="GO" id="GO:0033202">
    <property type="term" value="C:DNA helicase complex"/>
    <property type="evidence" value="ECO:0007669"/>
    <property type="project" value="TreeGrafter"/>
</dbReference>
<evidence type="ECO:0000256" key="13">
    <source>
        <dbReference type="ARBA" id="ARBA00034923"/>
    </source>
</evidence>
<dbReference type="InterPro" id="IPR014016">
    <property type="entry name" value="UvrD-like_ATP-bd"/>
</dbReference>
<feature type="region of interest" description="Disordered" evidence="17">
    <location>
        <begin position="938"/>
        <end position="973"/>
    </location>
</feature>
<feature type="coiled-coil region" evidence="16">
    <location>
        <begin position="312"/>
        <end position="339"/>
    </location>
</feature>
<keyword evidence="16" id="KW-0175">Coiled coil</keyword>
<dbReference type="GO" id="GO:0043138">
    <property type="term" value="F:3'-5' DNA helicase activity"/>
    <property type="evidence" value="ECO:0007669"/>
    <property type="project" value="UniProtKB-EC"/>
</dbReference>
<evidence type="ECO:0000256" key="12">
    <source>
        <dbReference type="ARBA" id="ARBA00034808"/>
    </source>
</evidence>
<dbReference type="PANTHER" id="PTHR11070">
    <property type="entry name" value="UVRD / RECB / PCRA DNA HELICASE FAMILY MEMBER"/>
    <property type="match status" value="1"/>
</dbReference>
<dbReference type="eggNOG" id="COG1074">
    <property type="taxonomic scope" value="Bacteria"/>
</dbReference>
<dbReference type="InterPro" id="IPR000212">
    <property type="entry name" value="DNA_helicase_UvrD/REP"/>
</dbReference>
<dbReference type="InterPro" id="IPR014151">
    <property type="entry name" value="DNA_helicase_AddA"/>
</dbReference>
<keyword evidence="7 15" id="KW-0067">ATP-binding</keyword>
<dbReference type="Pfam" id="PF12705">
    <property type="entry name" value="PDDEXK_1"/>
    <property type="match status" value="1"/>
</dbReference>
<evidence type="ECO:0000313" key="21">
    <source>
        <dbReference type="Proteomes" id="UP000028702"/>
    </source>
</evidence>
<feature type="domain" description="UvrD-like helicase C-terminal" evidence="19">
    <location>
        <begin position="510"/>
        <end position="796"/>
    </location>
</feature>
<dbReference type="RefSeq" id="WP_045448750.1">
    <property type="nucleotide sequence ID" value="NZ_BBIO01000017.1"/>
</dbReference>
<evidence type="ECO:0000259" key="18">
    <source>
        <dbReference type="PROSITE" id="PS51198"/>
    </source>
</evidence>
<evidence type="ECO:0000256" key="10">
    <source>
        <dbReference type="ARBA" id="ARBA00023235"/>
    </source>
</evidence>
<keyword evidence="9" id="KW-0234">DNA repair</keyword>
<comment type="catalytic activity">
    <reaction evidence="11">
        <text>Couples ATP hydrolysis with the unwinding of duplex DNA by translocating in the 3'-5' direction.</text>
        <dbReference type="EC" id="5.6.2.4"/>
    </reaction>
</comment>
<evidence type="ECO:0000256" key="15">
    <source>
        <dbReference type="PROSITE-ProRule" id="PRU00560"/>
    </source>
</evidence>
<evidence type="ECO:0000256" key="14">
    <source>
        <dbReference type="ARBA" id="ARBA00048988"/>
    </source>
</evidence>
<dbReference type="Gene3D" id="1.10.486.10">
    <property type="entry name" value="PCRA, domain 4"/>
    <property type="match status" value="1"/>
</dbReference>
<sequence>MSGMNRFAQTLEDQRRAADPAASVWVSANAGAGKTHVLINRVIRLLLSGTPPERILCLTFTKAAASEMAARLYRELGSWAVLEDGALAQKIEALDGGGATPARLKAARLLFARAIETPGGLKIQTIHAFCERLLGRFPLEAGVPPHFDILDERATDEYMAEAQHALLEEIGEDDLAGHETPLTLALSHVSRVAGEFGFETLFKAIVGERGRIHRFLERAGGLEAAIEQLRVALGVKEGVSERGLIADALSRVPRARIGEAADVLAGGTVTDQKKEAIFRAFLAERDEAAAFSLYCSAFLKATDGEPFKDLMTKKLREANGALEEELRAEQSRIHDLTLALNAVRVAEASEAMLRLGDALLASYESIKRIYARLDYEDLIERARALLTNRQMTAWVLYKLDGGLDHILVDEAQDTSPAQWEVIAALADEFMSGSGARETVRTVFAVGDEKQSIYSFQGAAPEKFSAMRAYFEKRVKEAEGTWSPVHLLLSFRSVPEVLNAVDLVFKGEAARAGLSAEDDPVAHYARREEEGGLVELWPLEEPEEEEEENPWDAPLDYPTGSSPRARLAARIADQVAEWLQNGERLHANGRKIKPGDIMVLVRRRDLFVEEMIRALKARAIPVAGADRMMLAEQIAVMDLLSLGRFALLPEDDLTLAEVLKSPLIGFSEEELFDLAYGRTVSLWGALIKRAEEKPVFAKAYAYLSHVLAEADQRRPYEFYARRLIGERGREKLLARLGEDVNDPVDEFLSLALQYEQGHAGALQGFLHWIETGHVQIKRDLDQGANEVRVMTVHGAKGLEAPIVFLPDTCAVPAARFDPVLLPAQHRGEDLPLWPVRKANDEALAGAAREKARALQGEEYRRLLYVAMTRARDRLYVCGHKGAKKLPDACWYALIQEGLKDALEPVETPRGTVWRKEGKRAAPAGDSVTAEALPPLPAWAHQPAPEEAVPPRPLAPSRFEGEAGAEPPVLSPLGGDTQKRFKRGRIIHRLLETLPEIEAGKWDAAAARFLAAPGHDLSEAERKEIWQAARAVLEAPDFAALFGPGSRAEVPVVGIVEMPSGPLSFAGQIDRLVEREGEILIVDYKTNRPAPKTPGEVSPAYIAQLAAYRALLAQSRPGFEVRCALLWTDGPRLMEIPAENLEKYLR</sequence>
<evidence type="ECO:0000256" key="5">
    <source>
        <dbReference type="ARBA" id="ARBA00022806"/>
    </source>
</evidence>
<dbReference type="Pfam" id="PF00580">
    <property type="entry name" value="UvrD-helicase"/>
    <property type="match status" value="1"/>
</dbReference>